<protein>
    <recommendedName>
        <fullName evidence="2 10">FAD:protein FMN transferase</fullName>
        <ecNumber evidence="1 10">2.7.1.180</ecNumber>
    </recommendedName>
    <alternativeName>
        <fullName evidence="8 10">Flavin transferase</fullName>
    </alternativeName>
</protein>
<keyword evidence="5 10" id="KW-0479">Metal-binding</keyword>
<evidence type="ECO:0000256" key="4">
    <source>
        <dbReference type="ARBA" id="ARBA00022679"/>
    </source>
</evidence>
<evidence type="ECO:0000256" key="11">
    <source>
        <dbReference type="PIRSR" id="PIRSR006268-2"/>
    </source>
</evidence>
<keyword evidence="6 10" id="KW-0274">FAD</keyword>
<organism evidence="12 13">
    <name type="scientific">Allosphingosinicella deserti</name>
    <dbReference type="NCBI Taxonomy" id="2116704"/>
    <lineage>
        <taxon>Bacteria</taxon>
        <taxon>Pseudomonadati</taxon>
        <taxon>Pseudomonadota</taxon>
        <taxon>Alphaproteobacteria</taxon>
        <taxon>Sphingomonadales</taxon>
        <taxon>Sphingomonadaceae</taxon>
        <taxon>Allosphingosinicella</taxon>
    </lineage>
</organism>
<feature type="binding site" evidence="11">
    <location>
        <position position="267"/>
    </location>
    <ligand>
        <name>Mg(2+)</name>
        <dbReference type="ChEBI" id="CHEBI:18420"/>
    </ligand>
</feature>
<dbReference type="OrthoDB" id="9778595at2"/>
<dbReference type="AlphaFoldDB" id="A0A2P7QKM0"/>
<dbReference type="RefSeq" id="WP_106514564.1">
    <property type="nucleotide sequence ID" value="NZ_PXYI01000006.1"/>
</dbReference>
<dbReference type="GO" id="GO:0016740">
    <property type="term" value="F:transferase activity"/>
    <property type="evidence" value="ECO:0007669"/>
    <property type="project" value="UniProtKB-UniRule"/>
</dbReference>
<dbReference type="PANTHER" id="PTHR30040:SF2">
    <property type="entry name" value="FAD:PROTEIN FMN TRANSFERASE"/>
    <property type="match status" value="1"/>
</dbReference>
<keyword evidence="3 10" id="KW-0285">Flavoprotein</keyword>
<feature type="binding site" evidence="11">
    <location>
        <position position="154"/>
    </location>
    <ligand>
        <name>Mg(2+)</name>
        <dbReference type="ChEBI" id="CHEBI:18420"/>
    </ligand>
</feature>
<feature type="binding site" evidence="11">
    <location>
        <position position="271"/>
    </location>
    <ligand>
        <name>Mg(2+)</name>
        <dbReference type="ChEBI" id="CHEBI:18420"/>
    </ligand>
</feature>
<dbReference type="EC" id="2.7.1.180" evidence="1 10"/>
<evidence type="ECO:0000256" key="3">
    <source>
        <dbReference type="ARBA" id="ARBA00022630"/>
    </source>
</evidence>
<keyword evidence="13" id="KW-1185">Reference proteome</keyword>
<evidence type="ECO:0000256" key="1">
    <source>
        <dbReference type="ARBA" id="ARBA00011955"/>
    </source>
</evidence>
<dbReference type="SUPFAM" id="SSF143631">
    <property type="entry name" value="ApbE-like"/>
    <property type="match status" value="1"/>
</dbReference>
<dbReference type="EMBL" id="PXYI01000006">
    <property type="protein sequence ID" value="PSJ38496.1"/>
    <property type="molecule type" value="Genomic_DNA"/>
</dbReference>
<evidence type="ECO:0000256" key="6">
    <source>
        <dbReference type="ARBA" id="ARBA00022827"/>
    </source>
</evidence>
<dbReference type="InterPro" id="IPR024932">
    <property type="entry name" value="ApbE"/>
</dbReference>
<dbReference type="PANTHER" id="PTHR30040">
    <property type="entry name" value="THIAMINE BIOSYNTHESIS LIPOPROTEIN APBE"/>
    <property type="match status" value="1"/>
</dbReference>
<dbReference type="PIRSF" id="PIRSF006268">
    <property type="entry name" value="ApbE"/>
    <property type="match status" value="1"/>
</dbReference>
<comment type="similarity">
    <text evidence="10">Belongs to the ApbE family.</text>
</comment>
<evidence type="ECO:0000256" key="8">
    <source>
        <dbReference type="ARBA" id="ARBA00031306"/>
    </source>
</evidence>
<evidence type="ECO:0000256" key="9">
    <source>
        <dbReference type="ARBA" id="ARBA00048540"/>
    </source>
</evidence>
<keyword evidence="4 10" id="KW-0808">Transferase</keyword>
<dbReference type="Pfam" id="PF02424">
    <property type="entry name" value="ApbE"/>
    <property type="match status" value="1"/>
</dbReference>
<evidence type="ECO:0000256" key="5">
    <source>
        <dbReference type="ARBA" id="ARBA00022723"/>
    </source>
</evidence>
<dbReference type="Gene3D" id="3.10.520.10">
    <property type="entry name" value="ApbE-like domains"/>
    <property type="match status" value="1"/>
</dbReference>
<evidence type="ECO:0000256" key="2">
    <source>
        <dbReference type="ARBA" id="ARBA00016337"/>
    </source>
</evidence>
<proteinExistence type="inferred from homology"/>
<evidence type="ECO:0000313" key="12">
    <source>
        <dbReference type="EMBL" id="PSJ38496.1"/>
    </source>
</evidence>
<comment type="caution">
    <text evidence="12">The sequence shown here is derived from an EMBL/GenBank/DDBJ whole genome shotgun (WGS) entry which is preliminary data.</text>
</comment>
<dbReference type="InterPro" id="IPR003374">
    <property type="entry name" value="ApbE-like_sf"/>
</dbReference>
<dbReference type="Proteomes" id="UP000241167">
    <property type="component" value="Unassembled WGS sequence"/>
</dbReference>
<evidence type="ECO:0000256" key="10">
    <source>
        <dbReference type="PIRNR" id="PIRNR006268"/>
    </source>
</evidence>
<sequence length="315" mass="32955">MRQPGARIHAMSGETMGTSWSILLAAPEPPAGLARQVQGLLDGFAAELSHWDPASQLSAFNDAPAGRWLSVPSRFYHVVAAAIALARETGGAFDPTIGALVDLWGFGPGPAPATAPAPTAIEAAQARSGWQRLEMDALGSRLRQPGGLRLDLSGIAKGLAVDEVAALLDSSGHRAFLVEIGGELLGKGLRPDGLPWWVDIEAPPASALMPTRVALHGLSIATSGDYRRYFEEDGARYAHTLDPRSGRPSDNKLASVTVLHERCMMADALATAITVLGPEEGLAFADRMGVAALLIARAGPIHVELLSKAAAAMAE</sequence>
<keyword evidence="7 10" id="KW-0460">Magnesium</keyword>
<name>A0A2P7QKM0_9SPHN</name>
<evidence type="ECO:0000256" key="7">
    <source>
        <dbReference type="ARBA" id="ARBA00022842"/>
    </source>
</evidence>
<evidence type="ECO:0000313" key="13">
    <source>
        <dbReference type="Proteomes" id="UP000241167"/>
    </source>
</evidence>
<dbReference type="GO" id="GO:0046872">
    <property type="term" value="F:metal ion binding"/>
    <property type="evidence" value="ECO:0007669"/>
    <property type="project" value="UniProtKB-UniRule"/>
</dbReference>
<gene>
    <name evidence="12" type="ORF">C7I55_18890</name>
</gene>
<reference evidence="12 13" key="1">
    <citation type="submission" date="2018-03" db="EMBL/GenBank/DDBJ databases">
        <title>The draft genome of Sphingosinicella sp. GL-C-18.</title>
        <authorList>
            <person name="Liu L."/>
            <person name="Li L."/>
            <person name="Liang L."/>
            <person name="Zhang X."/>
            <person name="Wang T."/>
        </authorList>
    </citation>
    <scope>NUCLEOTIDE SEQUENCE [LARGE SCALE GENOMIC DNA]</scope>
    <source>
        <strain evidence="12 13">GL-C-18</strain>
    </source>
</reference>
<accession>A0A2P7QKM0</accession>
<comment type="catalytic activity">
    <reaction evidence="9 10">
        <text>L-threonyl-[protein] + FAD = FMN-L-threonyl-[protein] + AMP + H(+)</text>
        <dbReference type="Rhea" id="RHEA:36847"/>
        <dbReference type="Rhea" id="RHEA-COMP:11060"/>
        <dbReference type="Rhea" id="RHEA-COMP:11061"/>
        <dbReference type="ChEBI" id="CHEBI:15378"/>
        <dbReference type="ChEBI" id="CHEBI:30013"/>
        <dbReference type="ChEBI" id="CHEBI:57692"/>
        <dbReference type="ChEBI" id="CHEBI:74257"/>
        <dbReference type="ChEBI" id="CHEBI:456215"/>
        <dbReference type="EC" id="2.7.1.180"/>
    </reaction>
</comment>
<comment type="cofactor">
    <cofactor evidence="11">
        <name>Mg(2+)</name>
        <dbReference type="ChEBI" id="CHEBI:18420"/>
    </cofactor>
    <cofactor evidence="11">
        <name>Mn(2+)</name>
        <dbReference type="ChEBI" id="CHEBI:29035"/>
    </cofactor>
    <text evidence="11">Magnesium. Can also use manganese.</text>
</comment>